<evidence type="ECO:0000313" key="3">
    <source>
        <dbReference type="Proteomes" id="UP000192582"/>
    </source>
</evidence>
<dbReference type="Pfam" id="PF09722">
    <property type="entry name" value="Xre_MbcA_ParS_C"/>
    <property type="match status" value="1"/>
</dbReference>
<dbReference type="EMBL" id="FWWU01000005">
    <property type="protein sequence ID" value="SMB81161.1"/>
    <property type="molecule type" value="Genomic_DNA"/>
</dbReference>
<feature type="domain" description="Antitoxin Xre/MbcA/ParS-like toxin-binding" evidence="1">
    <location>
        <begin position="11"/>
        <end position="39"/>
    </location>
</feature>
<accession>A0A1W1UK38</accession>
<proteinExistence type="predicted"/>
<dbReference type="RefSeq" id="WP_170928428.1">
    <property type="nucleotide sequence ID" value="NZ_FWWU01000005.1"/>
</dbReference>
<name>A0A1W1UK38_9DEIO</name>
<dbReference type="STRING" id="695939.SAMN00790413_04485"/>
<evidence type="ECO:0000313" key="2">
    <source>
        <dbReference type="EMBL" id="SMB81161.1"/>
    </source>
</evidence>
<sequence>MIVLDLSGSTGSPPEAIRTWFPSPISALGDRVPLDMLREGQNEELIETLSHVLEGMPG</sequence>
<organism evidence="2 3">
    <name type="scientific">Deinococcus hopiensis KR-140</name>
    <dbReference type="NCBI Taxonomy" id="695939"/>
    <lineage>
        <taxon>Bacteria</taxon>
        <taxon>Thermotogati</taxon>
        <taxon>Deinococcota</taxon>
        <taxon>Deinococci</taxon>
        <taxon>Deinococcales</taxon>
        <taxon>Deinococcaceae</taxon>
        <taxon>Deinococcus</taxon>
    </lineage>
</organism>
<dbReference type="AlphaFoldDB" id="A0A1W1UK38"/>
<protein>
    <recommendedName>
        <fullName evidence="1">Antitoxin Xre/MbcA/ParS-like toxin-binding domain-containing protein</fullName>
    </recommendedName>
</protein>
<dbReference type="Proteomes" id="UP000192582">
    <property type="component" value="Unassembled WGS sequence"/>
</dbReference>
<keyword evidence="3" id="KW-1185">Reference proteome</keyword>
<gene>
    <name evidence="2" type="ORF">SAMN00790413_04485</name>
</gene>
<dbReference type="InterPro" id="IPR024467">
    <property type="entry name" value="Xre/MbcA/ParS-like_toxin-bd"/>
</dbReference>
<reference evidence="2 3" key="1">
    <citation type="submission" date="2017-04" db="EMBL/GenBank/DDBJ databases">
        <authorList>
            <person name="Afonso C.L."/>
            <person name="Miller P.J."/>
            <person name="Scott M.A."/>
            <person name="Spackman E."/>
            <person name="Goraichik I."/>
            <person name="Dimitrov K.M."/>
            <person name="Suarez D.L."/>
            <person name="Swayne D.E."/>
        </authorList>
    </citation>
    <scope>NUCLEOTIDE SEQUENCE [LARGE SCALE GENOMIC DNA]</scope>
    <source>
        <strain evidence="2 3">KR-140</strain>
    </source>
</reference>
<evidence type="ECO:0000259" key="1">
    <source>
        <dbReference type="Pfam" id="PF09722"/>
    </source>
</evidence>